<dbReference type="Pfam" id="PF19701">
    <property type="entry name" value="DUF6199"/>
    <property type="match status" value="1"/>
</dbReference>
<sequence>MVVFESLLVGIIFAGIGVLVTAKPREIFLIRQSVAVASTGELGELGVARYQTYGLLCVLLGLLLVLIPFFLL</sequence>
<protein>
    <recommendedName>
        <fullName evidence="2">DUF6199 domain-containing protein</fullName>
    </recommendedName>
</protein>
<dbReference type="EMBL" id="FRAN01000003">
    <property type="protein sequence ID" value="SHK92072.1"/>
    <property type="molecule type" value="Genomic_DNA"/>
</dbReference>
<organism evidence="3 4">
    <name type="scientific">Haladaptatus paucihalophilus DX253</name>
    <dbReference type="NCBI Taxonomy" id="797209"/>
    <lineage>
        <taxon>Archaea</taxon>
        <taxon>Methanobacteriati</taxon>
        <taxon>Methanobacteriota</taxon>
        <taxon>Stenosarchaea group</taxon>
        <taxon>Halobacteria</taxon>
        <taxon>Halobacteriales</taxon>
        <taxon>Haladaptataceae</taxon>
        <taxon>Haladaptatus</taxon>
    </lineage>
</organism>
<dbReference type="InterPro" id="IPR045679">
    <property type="entry name" value="DUF6199"/>
</dbReference>
<feature type="transmembrane region" description="Helical" evidence="1">
    <location>
        <begin position="6"/>
        <end position="22"/>
    </location>
</feature>
<proteinExistence type="predicted"/>
<evidence type="ECO:0000313" key="4">
    <source>
        <dbReference type="Proteomes" id="UP000184203"/>
    </source>
</evidence>
<name>A0A1M6WE67_HALPU</name>
<feature type="transmembrane region" description="Helical" evidence="1">
    <location>
        <begin position="53"/>
        <end position="71"/>
    </location>
</feature>
<keyword evidence="1" id="KW-0472">Membrane</keyword>
<gene>
    <name evidence="3" type="ORF">SAMN05444342_2626</name>
</gene>
<dbReference type="AlphaFoldDB" id="A0A1M6WE67"/>
<dbReference type="Proteomes" id="UP000184203">
    <property type="component" value="Unassembled WGS sequence"/>
</dbReference>
<evidence type="ECO:0000313" key="3">
    <source>
        <dbReference type="EMBL" id="SHK92072.1"/>
    </source>
</evidence>
<keyword evidence="4" id="KW-1185">Reference proteome</keyword>
<keyword evidence="1" id="KW-1133">Transmembrane helix</keyword>
<keyword evidence="1" id="KW-0812">Transmembrane</keyword>
<reference evidence="4" key="1">
    <citation type="submission" date="2016-11" db="EMBL/GenBank/DDBJ databases">
        <authorList>
            <person name="Varghese N."/>
            <person name="Submissions S."/>
        </authorList>
    </citation>
    <scope>NUCLEOTIDE SEQUENCE [LARGE SCALE GENOMIC DNA]</scope>
    <source>
        <strain evidence="4">DX253</strain>
    </source>
</reference>
<evidence type="ECO:0000256" key="1">
    <source>
        <dbReference type="SAM" id="Phobius"/>
    </source>
</evidence>
<dbReference type="RefSeq" id="WP_232423786.1">
    <property type="nucleotide sequence ID" value="NZ_AEMG01000009.1"/>
</dbReference>
<feature type="domain" description="DUF6199" evidence="2">
    <location>
        <begin position="9"/>
        <end position="67"/>
    </location>
</feature>
<accession>A0A1M6WE67</accession>
<evidence type="ECO:0000259" key="2">
    <source>
        <dbReference type="Pfam" id="PF19701"/>
    </source>
</evidence>